<evidence type="ECO:0000256" key="3">
    <source>
        <dbReference type="ARBA" id="ARBA00022448"/>
    </source>
</evidence>
<keyword evidence="9 11" id="KW-0472">Membrane</keyword>
<evidence type="ECO:0000256" key="7">
    <source>
        <dbReference type="ARBA" id="ARBA00022927"/>
    </source>
</evidence>
<evidence type="ECO:0000256" key="11">
    <source>
        <dbReference type="RuleBase" id="RU000634"/>
    </source>
</evidence>
<dbReference type="InterPro" id="IPR000133">
    <property type="entry name" value="ER_ret_rcpt"/>
</dbReference>
<keyword evidence="4 11" id="KW-0812">Transmembrane</keyword>
<comment type="subcellular location">
    <subcellularLocation>
        <location evidence="1 11">Endoplasmic reticulum membrane</location>
        <topology evidence="1 11">Multi-pass membrane protein</topology>
    </subcellularLocation>
</comment>
<organism evidence="12 13">
    <name type="scientific">Pyronema omphalodes (strain CBS 100304)</name>
    <name type="common">Pyronema confluens</name>
    <dbReference type="NCBI Taxonomy" id="1076935"/>
    <lineage>
        <taxon>Eukaryota</taxon>
        <taxon>Fungi</taxon>
        <taxon>Dikarya</taxon>
        <taxon>Ascomycota</taxon>
        <taxon>Pezizomycotina</taxon>
        <taxon>Pezizomycetes</taxon>
        <taxon>Pezizales</taxon>
        <taxon>Pyronemataceae</taxon>
        <taxon>Pyronema</taxon>
    </lineage>
</organism>
<dbReference type="EMBL" id="HF936006">
    <property type="protein sequence ID" value="CCX33078.1"/>
    <property type="molecule type" value="Genomic_DNA"/>
</dbReference>
<dbReference type="GO" id="GO:0046923">
    <property type="term" value="F:ER retention sequence binding"/>
    <property type="evidence" value="ECO:0007669"/>
    <property type="project" value="InterPro"/>
</dbReference>
<evidence type="ECO:0000256" key="8">
    <source>
        <dbReference type="ARBA" id="ARBA00022989"/>
    </source>
</evidence>
<keyword evidence="13" id="KW-1185">Reference proteome</keyword>
<keyword evidence="6" id="KW-0931">ER-Golgi transport</keyword>
<dbReference type="PROSITE" id="PS00951">
    <property type="entry name" value="ER_LUMEN_RECEPTOR_1"/>
    <property type="match status" value="1"/>
</dbReference>
<dbReference type="PROSITE" id="PS00952">
    <property type="entry name" value="ER_LUMEN_RECEPTOR_2"/>
    <property type="match status" value="1"/>
</dbReference>
<comment type="similarity">
    <text evidence="2 11">Belongs to the ERD2 family.</text>
</comment>
<dbReference type="GO" id="GO:0006621">
    <property type="term" value="P:protein retention in ER lumen"/>
    <property type="evidence" value="ECO:0007669"/>
    <property type="project" value="InterPro"/>
</dbReference>
<feature type="transmembrane region" description="Helical" evidence="11">
    <location>
        <begin position="72"/>
        <end position="93"/>
    </location>
</feature>
<feature type="transmembrane region" description="Helical" evidence="11">
    <location>
        <begin position="133"/>
        <end position="152"/>
    </location>
</feature>
<dbReference type="AlphaFoldDB" id="U4LMB2"/>
<dbReference type="PRINTS" id="PR00660">
    <property type="entry name" value="ERLUMENR"/>
</dbReference>
<dbReference type="Pfam" id="PF00810">
    <property type="entry name" value="ER_lumen_recept"/>
    <property type="match status" value="1"/>
</dbReference>
<sequence length="232" mass="27578">MAPHVYLKNMKNLNMNTFRIVGDLSHLLSIFILLHTFYKRKSCAGISFKSQCLYLLIYILRYLDLPTTWQYIPYNTSLKLIFLCSSAWTLYLMTTRYRPTRDPSIDTFPSWILILGSILLGLLFHYQNTVLEISWAISIWLESVAILPQLFMMQRTGEAETITAHYLFALGIYRVMYIPNWVLRYIYENPPWFDGISITAGVVQMVLYSDFFWVYWKKVMKEGRRRRFELLV</sequence>
<evidence type="ECO:0000256" key="6">
    <source>
        <dbReference type="ARBA" id="ARBA00022892"/>
    </source>
</evidence>
<evidence type="ECO:0000256" key="4">
    <source>
        <dbReference type="ARBA" id="ARBA00022692"/>
    </source>
</evidence>
<keyword evidence="7 11" id="KW-0653">Protein transport</keyword>
<feature type="transmembrane region" description="Helical" evidence="11">
    <location>
        <begin position="164"/>
        <end position="183"/>
    </location>
</feature>
<evidence type="ECO:0000256" key="1">
    <source>
        <dbReference type="ARBA" id="ARBA00004477"/>
    </source>
</evidence>
<accession>U4LMB2</accession>
<proteinExistence type="inferred from homology"/>
<dbReference type="GO" id="GO:0005789">
    <property type="term" value="C:endoplasmic reticulum membrane"/>
    <property type="evidence" value="ECO:0007669"/>
    <property type="project" value="UniProtKB-SubCell"/>
</dbReference>
<gene>
    <name evidence="12" type="ORF">PCON_14109</name>
</gene>
<feature type="transmembrane region" description="Helical" evidence="11">
    <location>
        <begin position="195"/>
        <end position="216"/>
    </location>
</feature>
<evidence type="ECO:0000256" key="5">
    <source>
        <dbReference type="ARBA" id="ARBA00022824"/>
    </source>
</evidence>
<dbReference type="eggNOG" id="KOG3106">
    <property type="taxonomic scope" value="Eukaryota"/>
</dbReference>
<keyword evidence="5 11" id="KW-0256">Endoplasmic reticulum</keyword>
<dbReference type="Proteomes" id="UP000018144">
    <property type="component" value="Unassembled WGS sequence"/>
</dbReference>
<keyword evidence="10 11" id="KW-0675">Receptor</keyword>
<dbReference type="PANTHER" id="PTHR10585">
    <property type="entry name" value="ER LUMEN PROTEIN RETAINING RECEPTOR"/>
    <property type="match status" value="1"/>
</dbReference>
<reference evidence="12 13" key="1">
    <citation type="journal article" date="2013" name="PLoS Genet.">
        <title>The genome and development-dependent transcriptomes of Pyronema confluens: a window into fungal evolution.</title>
        <authorList>
            <person name="Traeger S."/>
            <person name="Altegoer F."/>
            <person name="Freitag M."/>
            <person name="Gabaldon T."/>
            <person name="Kempken F."/>
            <person name="Kumar A."/>
            <person name="Marcet-Houben M."/>
            <person name="Poggeler S."/>
            <person name="Stajich J.E."/>
            <person name="Nowrousian M."/>
        </authorList>
    </citation>
    <scope>NUCLEOTIDE SEQUENCE [LARGE SCALE GENOMIC DNA]</scope>
    <source>
        <strain evidence="13">CBS 100304</strain>
        <tissue evidence="12">Vegetative mycelium</tissue>
    </source>
</reference>
<dbReference type="GO" id="GO:0016192">
    <property type="term" value="P:vesicle-mediated transport"/>
    <property type="evidence" value="ECO:0007669"/>
    <property type="project" value="UniProtKB-KW"/>
</dbReference>
<evidence type="ECO:0000256" key="2">
    <source>
        <dbReference type="ARBA" id="ARBA00010120"/>
    </source>
</evidence>
<dbReference type="STRING" id="1076935.U4LMB2"/>
<dbReference type="GO" id="GO:0015031">
    <property type="term" value="P:protein transport"/>
    <property type="evidence" value="ECO:0007669"/>
    <property type="project" value="UniProtKB-KW"/>
</dbReference>
<evidence type="ECO:0000256" key="10">
    <source>
        <dbReference type="ARBA" id="ARBA00023170"/>
    </source>
</evidence>
<evidence type="ECO:0000313" key="12">
    <source>
        <dbReference type="EMBL" id="CCX33078.1"/>
    </source>
</evidence>
<protein>
    <recommendedName>
        <fullName evidence="11">ER lumen protein-retaining receptor</fullName>
    </recommendedName>
</protein>
<evidence type="ECO:0000313" key="13">
    <source>
        <dbReference type="Proteomes" id="UP000018144"/>
    </source>
</evidence>
<feature type="transmembrane region" description="Helical" evidence="11">
    <location>
        <begin position="105"/>
        <end position="127"/>
    </location>
</feature>
<feature type="transmembrane region" description="Helical" evidence="11">
    <location>
        <begin position="20"/>
        <end position="38"/>
    </location>
</feature>
<name>U4LMB2_PYROM</name>
<feature type="transmembrane region" description="Helical" evidence="11">
    <location>
        <begin position="43"/>
        <end position="60"/>
    </location>
</feature>
<dbReference type="OrthoDB" id="7694678at2759"/>
<keyword evidence="3 11" id="KW-0813">Transport</keyword>
<evidence type="ECO:0000256" key="9">
    <source>
        <dbReference type="ARBA" id="ARBA00023136"/>
    </source>
</evidence>
<keyword evidence="8 11" id="KW-1133">Transmembrane helix</keyword>